<evidence type="ECO:0008006" key="4">
    <source>
        <dbReference type="Google" id="ProtNLM"/>
    </source>
</evidence>
<dbReference type="PANTHER" id="PTHR23035:SF1">
    <property type="entry name" value="CILIA- AND FLAGELLA-ASSOCIATED PROTEIN 97"/>
    <property type="match status" value="1"/>
</dbReference>
<keyword evidence="3" id="KW-1185">Reference proteome</keyword>
<reference evidence="2" key="1">
    <citation type="submission" date="2025-05" db="UniProtKB">
        <authorList>
            <consortium name="Ensembl"/>
        </authorList>
    </citation>
    <scope>IDENTIFICATION</scope>
</reference>
<sequence length="225" mass="25928">MALKSSNGHDKSASLLLSNRSTPSDISSKQSETPNSKKERTPRCSHLTMNEVIDFSTNVAEIEKWSLSDQVTSDVEIEEHMEQVEQDQFVNAVEQRSRAFASARNPKLRVGQAGWTVKRPKTGVTLNGHMASSMLNRQREQQRIDQENLALLRRLEAVKATPCVQRKKHLEDYTRLNGKLALDFDQRKTQHQVCSNVGWRKTIRHQQTHQTCRNLDSRPPWETRW</sequence>
<dbReference type="Ensembl" id="ENSEBUT00000006275.1">
    <property type="protein sequence ID" value="ENSEBUP00000005830.1"/>
    <property type="gene ID" value="ENSEBUG00000003926.1"/>
</dbReference>
<protein>
    <recommendedName>
        <fullName evidence="4">Cilia- and flagella-associated protein 97</fullName>
    </recommendedName>
</protein>
<dbReference type="InterPro" id="IPR038791">
    <property type="entry name" value="Cfap97/Hemingway"/>
</dbReference>
<evidence type="ECO:0000256" key="1">
    <source>
        <dbReference type="SAM" id="MobiDB-lite"/>
    </source>
</evidence>
<proteinExistence type="predicted"/>
<evidence type="ECO:0000313" key="3">
    <source>
        <dbReference type="Proteomes" id="UP000694388"/>
    </source>
</evidence>
<organism evidence="2 3">
    <name type="scientific">Eptatretus burgeri</name>
    <name type="common">Inshore hagfish</name>
    <dbReference type="NCBI Taxonomy" id="7764"/>
    <lineage>
        <taxon>Eukaryota</taxon>
        <taxon>Metazoa</taxon>
        <taxon>Chordata</taxon>
        <taxon>Craniata</taxon>
        <taxon>Vertebrata</taxon>
        <taxon>Cyclostomata</taxon>
        <taxon>Myxini</taxon>
        <taxon>Myxiniformes</taxon>
        <taxon>Myxinidae</taxon>
        <taxon>Eptatretinae</taxon>
        <taxon>Eptatretus</taxon>
    </lineage>
</organism>
<dbReference type="PANTHER" id="PTHR23035">
    <property type="entry name" value="CILIA- AND FLAGELLA-ASSOCIATED PROTEIN 97-RELATED"/>
    <property type="match status" value="1"/>
</dbReference>
<dbReference type="GO" id="GO:0007283">
    <property type="term" value="P:spermatogenesis"/>
    <property type="evidence" value="ECO:0007669"/>
    <property type="project" value="TreeGrafter"/>
</dbReference>
<dbReference type="Ensembl" id="ENSEBUT00000006316.1">
    <property type="protein sequence ID" value="ENSEBUP00000005871.1"/>
    <property type="gene ID" value="ENSEBUG00000003926.1"/>
</dbReference>
<name>A0A8C4NEY4_EPTBU</name>
<dbReference type="Proteomes" id="UP000694388">
    <property type="component" value="Unplaced"/>
</dbReference>
<feature type="compositionally biased region" description="Polar residues" evidence="1">
    <location>
        <begin position="15"/>
        <end position="34"/>
    </location>
</feature>
<accession>A0A8C4NEY4</accession>
<evidence type="ECO:0000313" key="2">
    <source>
        <dbReference type="Ensembl" id="ENSEBUP00000005871.1"/>
    </source>
</evidence>
<dbReference type="AlphaFoldDB" id="A0A8C4NEY4"/>
<feature type="region of interest" description="Disordered" evidence="1">
    <location>
        <begin position="1"/>
        <end position="43"/>
    </location>
</feature>